<name>A0AAV2QG97_MEGNR</name>
<comment type="caution">
    <text evidence="1">The sequence shown here is derived from an EMBL/GenBank/DDBJ whole genome shotgun (WGS) entry which is preliminary data.</text>
</comment>
<keyword evidence="2" id="KW-1185">Reference proteome</keyword>
<evidence type="ECO:0000313" key="1">
    <source>
        <dbReference type="EMBL" id="CAL4079339.1"/>
    </source>
</evidence>
<gene>
    <name evidence="1" type="ORF">MNOR_LOCUS10933</name>
</gene>
<organism evidence="1 2">
    <name type="scientific">Meganyctiphanes norvegica</name>
    <name type="common">Northern krill</name>
    <name type="synonym">Thysanopoda norvegica</name>
    <dbReference type="NCBI Taxonomy" id="48144"/>
    <lineage>
        <taxon>Eukaryota</taxon>
        <taxon>Metazoa</taxon>
        <taxon>Ecdysozoa</taxon>
        <taxon>Arthropoda</taxon>
        <taxon>Crustacea</taxon>
        <taxon>Multicrustacea</taxon>
        <taxon>Malacostraca</taxon>
        <taxon>Eumalacostraca</taxon>
        <taxon>Eucarida</taxon>
        <taxon>Euphausiacea</taxon>
        <taxon>Euphausiidae</taxon>
        <taxon>Meganyctiphanes</taxon>
    </lineage>
</organism>
<proteinExistence type="predicted"/>
<dbReference type="AlphaFoldDB" id="A0AAV2QG97"/>
<dbReference type="Proteomes" id="UP001497623">
    <property type="component" value="Unassembled WGS sequence"/>
</dbReference>
<reference evidence="1 2" key="1">
    <citation type="submission" date="2024-05" db="EMBL/GenBank/DDBJ databases">
        <authorList>
            <person name="Wallberg A."/>
        </authorList>
    </citation>
    <scope>NUCLEOTIDE SEQUENCE [LARGE SCALE GENOMIC DNA]</scope>
</reference>
<protein>
    <submittedName>
        <fullName evidence="1">Uncharacterized protein</fullName>
    </submittedName>
</protein>
<evidence type="ECO:0000313" key="2">
    <source>
        <dbReference type="Proteomes" id="UP001497623"/>
    </source>
</evidence>
<dbReference type="EMBL" id="CAXKWB010005642">
    <property type="protein sequence ID" value="CAL4079339.1"/>
    <property type="molecule type" value="Genomic_DNA"/>
</dbReference>
<accession>A0AAV2QG97</accession>
<feature type="non-terminal residue" evidence="1">
    <location>
        <position position="1"/>
    </location>
</feature>
<sequence length="100" mass="11671">NTPLQIAKLVGNTDAVEHIETFLDQPNVGCWLGGEEFRARDYTFFDCKQIQCMCRGFWRHSGVIDPNCVKRTVDVLTRQEVEKYEHYNGTWHSMAPPNFY</sequence>